<name>A0A2G5V8M4_9PELO</name>
<evidence type="ECO:0000313" key="8">
    <source>
        <dbReference type="EMBL" id="PIC48139.1"/>
    </source>
</evidence>
<accession>A0A2G5V8M4</accession>
<protein>
    <recommendedName>
        <fullName evidence="7">Domain of unknown function WSN domain-containing protein</fullName>
    </recommendedName>
</protein>
<organism evidence="8 9">
    <name type="scientific">Caenorhabditis nigoni</name>
    <dbReference type="NCBI Taxonomy" id="1611254"/>
    <lineage>
        <taxon>Eukaryota</taxon>
        <taxon>Metazoa</taxon>
        <taxon>Ecdysozoa</taxon>
        <taxon>Nematoda</taxon>
        <taxon>Chromadorea</taxon>
        <taxon>Rhabditida</taxon>
        <taxon>Rhabditina</taxon>
        <taxon>Rhabditomorpha</taxon>
        <taxon>Rhabditoidea</taxon>
        <taxon>Rhabditidae</taxon>
        <taxon>Peloderinae</taxon>
        <taxon>Caenorhabditis</taxon>
    </lineage>
</organism>
<evidence type="ECO:0000259" key="7">
    <source>
        <dbReference type="SMART" id="SM00453"/>
    </source>
</evidence>
<dbReference type="PROSITE" id="PS50088">
    <property type="entry name" value="ANK_REPEAT"/>
    <property type="match status" value="1"/>
</dbReference>
<keyword evidence="1" id="KW-0677">Repeat</keyword>
<evidence type="ECO:0000313" key="9">
    <source>
        <dbReference type="Proteomes" id="UP000230233"/>
    </source>
</evidence>
<dbReference type="PANTHER" id="PTHR24171:SF8">
    <property type="entry name" value="BRCA1-ASSOCIATED RING DOMAIN PROTEIN 1"/>
    <property type="match status" value="1"/>
</dbReference>
<proteinExistence type="predicted"/>
<comment type="caution">
    <text evidence="8">The sequence shown here is derived from an EMBL/GenBank/DDBJ whole genome shotgun (WGS) entry which is preliminary data.</text>
</comment>
<dbReference type="GO" id="GO:0004842">
    <property type="term" value="F:ubiquitin-protein transferase activity"/>
    <property type="evidence" value="ECO:0007669"/>
    <property type="project" value="TreeGrafter"/>
</dbReference>
<feature type="compositionally biased region" description="Low complexity" evidence="4">
    <location>
        <begin position="573"/>
        <end position="588"/>
    </location>
</feature>
<feature type="chain" id="PRO_5013593038" description="Domain of unknown function WSN domain-containing protein" evidence="6">
    <location>
        <begin position="18"/>
        <end position="1260"/>
    </location>
</feature>
<dbReference type="OrthoDB" id="5874160at2759"/>
<evidence type="ECO:0000256" key="5">
    <source>
        <dbReference type="SAM" id="Phobius"/>
    </source>
</evidence>
<keyword evidence="2 3" id="KW-0040">ANK repeat</keyword>
<dbReference type="GO" id="GO:0070531">
    <property type="term" value="C:BRCA1-A complex"/>
    <property type="evidence" value="ECO:0007669"/>
    <property type="project" value="TreeGrafter"/>
</dbReference>
<keyword evidence="5" id="KW-1133">Transmembrane helix</keyword>
<dbReference type="InterPro" id="IPR002110">
    <property type="entry name" value="Ankyrin_rpt"/>
</dbReference>
<dbReference type="SMART" id="SM00248">
    <property type="entry name" value="ANK"/>
    <property type="match status" value="2"/>
</dbReference>
<keyword evidence="5" id="KW-0812">Transmembrane</keyword>
<dbReference type="InterPro" id="IPR003125">
    <property type="entry name" value="WSN"/>
</dbReference>
<feature type="repeat" description="ANK" evidence="3">
    <location>
        <begin position="862"/>
        <end position="894"/>
    </location>
</feature>
<feature type="signal peptide" evidence="6">
    <location>
        <begin position="1"/>
        <end position="17"/>
    </location>
</feature>
<dbReference type="Proteomes" id="UP000230233">
    <property type="component" value="Chromosome II"/>
</dbReference>
<sequence length="1260" mass="143156">MRILVLIAFLITIPALCIDSSILQNAPENLLDRNKRVAPASGIEQILDRHLPLGRVFNALYLEMELDDKKIDGLDVVASMYDLKDRMSLEKLVSLKVEGLADQLKILDKAVKAVPDGIGQIADVDLIIEKYKVVQGINQTVRETMLKATSAENVPILKTPQVDLSPFTLLKDNLARIALERINEITSLKVYSDQPVQELRKLIPEFNVFSRLPRLLDQLEVVSDKPLDHLIFGVRTAIEIQEKNKVSKELTDLLSDMETGLTKLQPFRNQISALGEIENSLKVVEAVFKPYSKPTKVIPIGSAFISNHGVFSLENDMDNNWVKSVLNEGKDLEAVLASLNDFKTTASQFKKLENSSEIVFGAEHSSSLALGVNLMTSLNAHTSFSHEFRIDLLLECLNVSTAENASLVDDLKTLSTSLNSLNQSVLSLRKTITEADLAGTVGKIYTLGPTLNTIDGLPSVKTWLSGTDYQNLKGLLEKLATTLDKMKQNETLIEFVKSIASEGEKIKEAQEWIAGFQFIQPKCDSIFNLNVDKLRNLNEIPRALARIKSGPHMEKIQEMAQVLPKLQMGLKSFGSSSVSPNSKSPANSTSKSNTLKSQRVKRSASEIKINRESLLEVAFATRSLELMKKIEIMKADFKIVYEQGALVGGNISNITDLESKKRIEEAWKDFASFKKDLETFQNKNTKSLKALNSEPEKKLVDIGKVYKSIQIFQFLKQDQLRKMRNSLKYLDVTNSELEKALDNLEEPLSMNWGLVHTNFQKMSSILPGLEKDFMEFFAAGDDDMDGKFDMNIVMYAGGGLGVLIMLALAVCLILYCVFIFDPDMKKKPPKEPIYKLVQDDQYEHSYMQIQDARLEINKRDKNGDTPIYQALRKGDFEAIEVLLKKGAVLDACCNGAACRPALFDLVLIKKESLCRKFLKAGSNPNVWDATGDSANTWADHYGMLELFQYFHEKRKDEEPKRILPEVPRFWKVLVFDKKKSLKFYKKKFLPARIKKHITWGYKEGMKLNSFSHIVVPDRLLYDEFTLQLNDKNLLTFRLLACWGNLMGVDWLQDLADKKVHERAMDMDYNYFIRNVEYRGAVHMDTVLKQKNSIHQLRPGLLVNTVITILPSKNDDERNKQREEIKELIEILGGEYSSKVITVGQEKKEMPYYSIDDDNLAAQNRIWVLKYIDSDFDPKWREQPLVVTLSDIHLLFECIARWEILNFYNDIVKADYDKKMDTLISMDKLPGMDRVKSMAKKDTAESQVARLRKGKLRMKKK</sequence>
<dbReference type="AlphaFoldDB" id="A0A2G5V8M4"/>
<dbReference type="InterPro" id="IPR036770">
    <property type="entry name" value="Ankyrin_rpt-contain_sf"/>
</dbReference>
<dbReference type="GO" id="GO:0031436">
    <property type="term" value="C:BRCA1-BARD1 complex"/>
    <property type="evidence" value="ECO:0007669"/>
    <property type="project" value="TreeGrafter"/>
</dbReference>
<dbReference type="PANTHER" id="PTHR24171">
    <property type="entry name" value="ANKYRIN REPEAT DOMAIN-CONTAINING PROTEIN 39-RELATED"/>
    <property type="match status" value="1"/>
</dbReference>
<dbReference type="PROSITE" id="PS50297">
    <property type="entry name" value="ANK_REP_REGION"/>
    <property type="match status" value="1"/>
</dbReference>
<dbReference type="Pfam" id="PF13637">
    <property type="entry name" value="Ank_4"/>
    <property type="match status" value="1"/>
</dbReference>
<dbReference type="SMART" id="SM00453">
    <property type="entry name" value="WSN"/>
    <property type="match status" value="1"/>
</dbReference>
<dbReference type="GO" id="GO:0085020">
    <property type="term" value="P:protein K6-linked ubiquitination"/>
    <property type="evidence" value="ECO:0007669"/>
    <property type="project" value="TreeGrafter"/>
</dbReference>
<feature type="region of interest" description="Disordered" evidence="4">
    <location>
        <begin position="573"/>
        <end position="602"/>
    </location>
</feature>
<dbReference type="EMBL" id="PDUG01000002">
    <property type="protein sequence ID" value="PIC48139.1"/>
    <property type="molecule type" value="Genomic_DNA"/>
</dbReference>
<evidence type="ECO:0000256" key="6">
    <source>
        <dbReference type="SAM" id="SignalP"/>
    </source>
</evidence>
<keyword evidence="6" id="KW-0732">Signal</keyword>
<dbReference type="Pfam" id="PF02206">
    <property type="entry name" value="WSN"/>
    <property type="match status" value="1"/>
</dbReference>
<evidence type="ECO:0000256" key="4">
    <source>
        <dbReference type="SAM" id="MobiDB-lite"/>
    </source>
</evidence>
<evidence type="ECO:0000256" key="1">
    <source>
        <dbReference type="ARBA" id="ARBA00022737"/>
    </source>
</evidence>
<gene>
    <name evidence="8" type="primary">Cnig_chr_II.g7232</name>
    <name evidence="8" type="ORF">B9Z55_007232</name>
</gene>
<dbReference type="SUPFAM" id="SSF48403">
    <property type="entry name" value="Ankyrin repeat"/>
    <property type="match status" value="1"/>
</dbReference>
<keyword evidence="5" id="KW-0472">Membrane</keyword>
<keyword evidence="9" id="KW-1185">Reference proteome</keyword>
<feature type="transmembrane region" description="Helical" evidence="5">
    <location>
        <begin position="792"/>
        <end position="820"/>
    </location>
</feature>
<dbReference type="Gene3D" id="1.25.40.20">
    <property type="entry name" value="Ankyrin repeat-containing domain"/>
    <property type="match status" value="1"/>
</dbReference>
<reference evidence="9" key="1">
    <citation type="submission" date="2017-10" db="EMBL/GenBank/DDBJ databases">
        <title>Rapid genome shrinkage in a self-fertile nematode reveals novel sperm competition proteins.</title>
        <authorList>
            <person name="Yin D."/>
            <person name="Schwarz E.M."/>
            <person name="Thomas C.G."/>
            <person name="Felde R.L."/>
            <person name="Korf I.F."/>
            <person name="Cutter A.D."/>
            <person name="Schartner C.M."/>
            <person name="Ralston E.J."/>
            <person name="Meyer B.J."/>
            <person name="Haag E.S."/>
        </authorList>
    </citation>
    <scope>NUCLEOTIDE SEQUENCE [LARGE SCALE GENOMIC DNA]</scope>
    <source>
        <strain evidence="9">JU1422</strain>
    </source>
</reference>
<feature type="domain" description="Domain of unknown function WSN" evidence="7">
    <location>
        <begin position="41"/>
        <end position="110"/>
    </location>
</feature>
<evidence type="ECO:0000256" key="2">
    <source>
        <dbReference type="ARBA" id="ARBA00023043"/>
    </source>
</evidence>
<evidence type="ECO:0000256" key="3">
    <source>
        <dbReference type="PROSITE-ProRule" id="PRU00023"/>
    </source>
</evidence>